<protein>
    <submittedName>
        <fullName evidence="1">Uncharacterized protein</fullName>
    </submittedName>
</protein>
<accession>A0A5B8Y962</accession>
<organism evidence="1 2">
    <name type="scientific">Persicimonas caeni</name>
    <dbReference type="NCBI Taxonomy" id="2292766"/>
    <lineage>
        <taxon>Bacteria</taxon>
        <taxon>Deltaproteobacteria</taxon>
        <taxon>Bradymonadales</taxon>
        <taxon>Bradymonadaceae</taxon>
        <taxon>Persicimonas</taxon>
    </lineage>
</organism>
<gene>
    <name evidence="1" type="ORF">FIV42_11730</name>
</gene>
<dbReference type="OrthoDB" id="9920534at2"/>
<dbReference type="EMBL" id="CP041186">
    <property type="protein sequence ID" value="QDG51385.1"/>
    <property type="molecule type" value="Genomic_DNA"/>
</dbReference>
<dbReference type="RefSeq" id="WP_141197868.1">
    <property type="nucleotide sequence ID" value="NZ_CP041186.1"/>
</dbReference>
<evidence type="ECO:0000313" key="2">
    <source>
        <dbReference type="Proteomes" id="UP000315995"/>
    </source>
</evidence>
<dbReference type="PROSITE" id="PS51257">
    <property type="entry name" value="PROKAR_LIPOPROTEIN"/>
    <property type="match status" value="1"/>
</dbReference>
<name>A0A4Y6PUF5_PERCE</name>
<dbReference type="AlphaFoldDB" id="A0A4Y6PUF5"/>
<evidence type="ECO:0000313" key="1">
    <source>
        <dbReference type="EMBL" id="QDG51385.1"/>
    </source>
</evidence>
<sequence length="195" mass="21245">MYLYKALTGAALLLLVAACSNTVGRSISRDHVGTKYAKLQGYFRAADMVEEVPGDIRHDAVLDEAILTKAGDAETCAEVTIRTARRYDEPISQQSPTCQAAGQTAEAIADNETVSVYDYSYAGRIETVAVDAVALDEYVGLSISEPAEKIFRVVERKATVCCPISGHSGVELTFENSRMDYNNLAYGLGFDWKLQ</sequence>
<accession>A0A4Y6PUF5</accession>
<keyword evidence="2" id="KW-1185">Reference proteome</keyword>
<proteinExistence type="predicted"/>
<reference evidence="1 2" key="1">
    <citation type="submission" date="2019-06" db="EMBL/GenBank/DDBJ databases">
        <title>Persicimonas caeni gen. nov., sp. nov., a predatory bacterium isolated from solar saltern.</title>
        <authorList>
            <person name="Wang S."/>
        </authorList>
    </citation>
    <scope>NUCLEOTIDE SEQUENCE [LARGE SCALE GENOMIC DNA]</scope>
    <source>
        <strain evidence="1 2">YN101</strain>
    </source>
</reference>
<dbReference type="Proteomes" id="UP000315995">
    <property type="component" value="Chromosome"/>
</dbReference>